<protein>
    <recommendedName>
        <fullName evidence="3">N-acetyltransferase domain-containing protein</fullName>
    </recommendedName>
</protein>
<reference evidence="1 2" key="1">
    <citation type="journal article" date="2018" name="Science">
        <title>The opium poppy genome and morphinan production.</title>
        <authorList>
            <person name="Guo L."/>
            <person name="Winzer T."/>
            <person name="Yang X."/>
            <person name="Li Y."/>
            <person name="Ning Z."/>
            <person name="He Z."/>
            <person name="Teodor R."/>
            <person name="Lu Y."/>
            <person name="Bowser T.A."/>
            <person name="Graham I.A."/>
            <person name="Ye K."/>
        </authorList>
    </citation>
    <scope>NUCLEOTIDE SEQUENCE [LARGE SCALE GENOMIC DNA]</scope>
    <source>
        <strain evidence="2">cv. HN1</strain>
        <tissue evidence="1">Leaves</tissue>
    </source>
</reference>
<dbReference type="Gene3D" id="3.40.630.30">
    <property type="match status" value="1"/>
</dbReference>
<evidence type="ECO:0000313" key="2">
    <source>
        <dbReference type="Proteomes" id="UP000316621"/>
    </source>
</evidence>
<evidence type="ECO:0008006" key="3">
    <source>
        <dbReference type="Google" id="ProtNLM"/>
    </source>
</evidence>
<accession>A0A4Y7KJ03</accession>
<dbReference type="InterPro" id="IPR016181">
    <property type="entry name" value="Acyl_CoA_acyltransferase"/>
</dbReference>
<dbReference type="AlphaFoldDB" id="A0A4Y7KJ03"/>
<keyword evidence="2" id="KW-1185">Reference proteome</keyword>
<evidence type="ECO:0000313" key="1">
    <source>
        <dbReference type="EMBL" id="RZC72362.1"/>
    </source>
</evidence>
<sequence length="101" mass="12158">MCLFPCLKMSLEHWIFVASTRHRGRLILRNFRRTRITEIWHNLERNCNRNCTSTRCLKQHAEEVQVFLHVRWDNKPALALYRKMGFEILAEATPHLEVQNL</sequence>
<dbReference type="EMBL" id="CM010721">
    <property type="protein sequence ID" value="RZC72362.1"/>
    <property type="molecule type" value="Genomic_DNA"/>
</dbReference>
<name>A0A4Y7KJ03_PAPSO</name>
<gene>
    <name evidence="1" type="ORF">C5167_035506</name>
</gene>
<dbReference type="Proteomes" id="UP000316621">
    <property type="component" value="Chromosome 7"/>
</dbReference>
<dbReference type="SUPFAM" id="SSF55729">
    <property type="entry name" value="Acyl-CoA N-acyltransferases (Nat)"/>
    <property type="match status" value="1"/>
</dbReference>
<proteinExistence type="predicted"/>
<organism evidence="1 2">
    <name type="scientific">Papaver somniferum</name>
    <name type="common">Opium poppy</name>
    <dbReference type="NCBI Taxonomy" id="3469"/>
    <lineage>
        <taxon>Eukaryota</taxon>
        <taxon>Viridiplantae</taxon>
        <taxon>Streptophyta</taxon>
        <taxon>Embryophyta</taxon>
        <taxon>Tracheophyta</taxon>
        <taxon>Spermatophyta</taxon>
        <taxon>Magnoliopsida</taxon>
        <taxon>Ranunculales</taxon>
        <taxon>Papaveraceae</taxon>
        <taxon>Papaveroideae</taxon>
        <taxon>Papaver</taxon>
    </lineage>
</organism>
<dbReference type="Gramene" id="RZC72362">
    <property type="protein sequence ID" value="RZC72362"/>
    <property type="gene ID" value="C5167_035506"/>
</dbReference>